<dbReference type="GO" id="GO:1990817">
    <property type="term" value="F:poly(A) RNA polymerase activity"/>
    <property type="evidence" value="ECO:0007669"/>
    <property type="project" value="InterPro"/>
</dbReference>
<evidence type="ECO:0000313" key="4">
    <source>
        <dbReference type="Proteomes" id="UP001178507"/>
    </source>
</evidence>
<dbReference type="GO" id="GO:0031123">
    <property type="term" value="P:RNA 3'-end processing"/>
    <property type="evidence" value="ECO:0007669"/>
    <property type="project" value="TreeGrafter"/>
</dbReference>
<proteinExistence type="predicted"/>
<reference evidence="3" key="1">
    <citation type="submission" date="2023-08" db="EMBL/GenBank/DDBJ databases">
        <authorList>
            <person name="Chen Y."/>
            <person name="Shah S."/>
            <person name="Dougan E. K."/>
            <person name="Thang M."/>
            <person name="Chan C."/>
        </authorList>
    </citation>
    <scope>NUCLEOTIDE SEQUENCE</scope>
</reference>
<accession>A0AA36MH93</accession>
<dbReference type="GO" id="GO:0005730">
    <property type="term" value="C:nucleolus"/>
    <property type="evidence" value="ECO:0007669"/>
    <property type="project" value="TreeGrafter"/>
</dbReference>
<dbReference type="GO" id="GO:0003729">
    <property type="term" value="F:mRNA binding"/>
    <property type="evidence" value="ECO:0007669"/>
    <property type="project" value="TreeGrafter"/>
</dbReference>
<feature type="region of interest" description="Disordered" evidence="1">
    <location>
        <begin position="318"/>
        <end position="392"/>
    </location>
</feature>
<dbReference type="InterPro" id="IPR045862">
    <property type="entry name" value="Trf4-like"/>
</dbReference>
<dbReference type="Pfam" id="PF22600">
    <property type="entry name" value="MTPAP-like_central"/>
    <property type="match status" value="1"/>
</dbReference>
<dbReference type="GO" id="GO:0043634">
    <property type="term" value="P:polyadenylation-dependent ncRNA catabolic process"/>
    <property type="evidence" value="ECO:0007669"/>
    <property type="project" value="TreeGrafter"/>
</dbReference>
<sequence length="459" mass="50319">MVDLADSPAPAELRKRALVTFNARVKGGRCCDAATQTAPAITLSKMYGGIVPHYVQRELARLRQENQLLRYRIASLAMSQPQRSPVRHQATQTAPALTFSTGRVGGHSAVSMTRLPRSTHQVPAAAFEAPPELQLLEASIVAFVRSVEVQTESQASYRRAVIANCKRVAQAVWPRCSLELYGSYASGLGLSSGLDLLLKVHPSHGFSVAEPAEEQVLSPIDEDEEQLRQRNLEEVSPAHSARVRGTHSGWQQQLSDRLAKEKWVVSDSIRVAAHAAIPVLSFAAAPEVKRVSSESEQFMPCSTRVDICLHDAGHRGLRSKARGRAAEGPPESLRDVSPARRCARKTRKMKSVLMPKEQQQSGLRSGSEHRRSGPGQFDGGDSEAMAEEALAEAERTGLKLDKKFPTLTMRWTNKDVIQYMRHHPGPWGAVEFQTYSGSSNTPFLLASKQVHFGGGRLVS</sequence>
<feature type="compositionally biased region" description="Acidic residues" evidence="1">
    <location>
        <begin position="380"/>
        <end position="391"/>
    </location>
</feature>
<evidence type="ECO:0000259" key="2">
    <source>
        <dbReference type="Pfam" id="PF22600"/>
    </source>
</evidence>
<dbReference type="Gene3D" id="3.30.460.10">
    <property type="entry name" value="Beta Polymerase, domain 2"/>
    <property type="match status" value="1"/>
</dbReference>
<comment type="caution">
    <text evidence="3">The sequence shown here is derived from an EMBL/GenBank/DDBJ whole genome shotgun (WGS) entry which is preliminary data.</text>
</comment>
<name>A0AA36MH93_9DINO</name>
<dbReference type="PANTHER" id="PTHR23092:SF48">
    <property type="entry name" value="NUCLEOTIDYLTRANSFERASE FAMILY PROTEIN"/>
    <property type="match status" value="1"/>
</dbReference>
<feature type="compositionally biased region" description="Basic residues" evidence="1">
    <location>
        <begin position="341"/>
        <end position="350"/>
    </location>
</feature>
<evidence type="ECO:0000313" key="3">
    <source>
        <dbReference type="EMBL" id="CAJ1371954.1"/>
    </source>
</evidence>
<organism evidence="3 4">
    <name type="scientific">Effrenium voratum</name>
    <dbReference type="NCBI Taxonomy" id="2562239"/>
    <lineage>
        <taxon>Eukaryota</taxon>
        <taxon>Sar</taxon>
        <taxon>Alveolata</taxon>
        <taxon>Dinophyceae</taxon>
        <taxon>Suessiales</taxon>
        <taxon>Symbiodiniaceae</taxon>
        <taxon>Effrenium</taxon>
    </lineage>
</organism>
<gene>
    <name evidence="3" type="ORF">EVOR1521_LOCUS2133</name>
</gene>
<dbReference type="PANTHER" id="PTHR23092">
    <property type="entry name" value="POLY(A) RNA POLYMERASE"/>
    <property type="match status" value="1"/>
</dbReference>
<dbReference type="EMBL" id="CAUJNA010000107">
    <property type="protein sequence ID" value="CAJ1371954.1"/>
    <property type="molecule type" value="Genomic_DNA"/>
</dbReference>
<feature type="domain" description="Poly(A) RNA polymerase mitochondrial-like central palm" evidence="2">
    <location>
        <begin position="141"/>
        <end position="243"/>
    </location>
</feature>
<protein>
    <recommendedName>
        <fullName evidence="2">Poly(A) RNA polymerase mitochondrial-like central palm domain-containing protein</fullName>
    </recommendedName>
</protein>
<dbReference type="InterPro" id="IPR054708">
    <property type="entry name" value="MTPAP-like_central"/>
</dbReference>
<evidence type="ECO:0000256" key="1">
    <source>
        <dbReference type="SAM" id="MobiDB-lite"/>
    </source>
</evidence>
<dbReference type="Proteomes" id="UP001178507">
    <property type="component" value="Unassembled WGS sequence"/>
</dbReference>
<dbReference type="SUPFAM" id="SSF81301">
    <property type="entry name" value="Nucleotidyltransferase"/>
    <property type="match status" value="1"/>
</dbReference>
<dbReference type="AlphaFoldDB" id="A0AA36MH93"/>
<dbReference type="InterPro" id="IPR043519">
    <property type="entry name" value="NT_sf"/>
</dbReference>
<keyword evidence="4" id="KW-1185">Reference proteome</keyword>
<dbReference type="GO" id="GO:0031499">
    <property type="term" value="C:TRAMP complex"/>
    <property type="evidence" value="ECO:0007669"/>
    <property type="project" value="TreeGrafter"/>
</dbReference>